<accession>A0A8T1X7M4</accession>
<comment type="caution">
    <text evidence="2">The sequence shown here is derived from an EMBL/GenBank/DDBJ whole genome shotgun (WGS) entry which is preliminary data.</text>
</comment>
<name>A0A8T1X7M4_9STRA</name>
<reference evidence="2" key="1">
    <citation type="submission" date="2021-02" db="EMBL/GenBank/DDBJ databases">
        <authorList>
            <person name="Palmer J.M."/>
        </authorList>
    </citation>
    <scope>NUCLEOTIDE SEQUENCE</scope>
    <source>
        <strain evidence="2">SCRP23</strain>
    </source>
</reference>
<dbReference type="EMBL" id="JAGDFL010000007">
    <property type="protein sequence ID" value="KAG7401826.1"/>
    <property type="molecule type" value="Genomic_DNA"/>
</dbReference>
<feature type="compositionally biased region" description="Basic and acidic residues" evidence="1">
    <location>
        <begin position="79"/>
        <end position="92"/>
    </location>
</feature>
<protein>
    <submittedName>
        <fullName evidence="2">Uncharacterized protein</fullName>
    </submittedName>
</protein>
<dbReference type="Proteomes" id="UP000693981">
    <property type="component" value="Unassembled WGS sequence"/>
</dbReference>
<sequence>MEVEREVSAATPEDGALVAKTGPSTAERLRQITEERELWINKRRDRLERKNRLLKLLERGNAKELTKKAGGSENLAGNTKKDAEVATEKDESSTSVVAARKKELKELQERAIIAVEKQKQVASAIARNLKQLNAKNEAQLGTTERPSMRKRKRDDDAITEQPAKKVATEADSIASIPEMPPSPDLDVGTSELAAATCFRIAMRHLALTGMTISKQNLDEAFKVYTNKVLDEVMDKQVLDRSLSTVSL</sequence>
<dbReference type="AlphaFoldDB" id="A0A8T1X7M4"/>
<evidence type="ECO:0000313" key="3">
    <source>
        <dbReference type="Proteomes" id="UP000693981"/>
    </source>
</evidence>
<feature type="region of interest" description="Disordered" evidence="1">
    <location>
        <begin position="1"/>
        <end position="24"/>
    </location>
</feature>
<keyword evidence="3" id="KW-1185">Reference proteome</keyword>
<evidence type="ECO:0000313" key="2">
    <source>
        <dbReference type="EMBL" id="KAG7401826.1"/>
    </source>
</evidence>
<feature type="region of interest" description="Disordered" evidence="1">
    <location>
        <begin position="61"/>
        <end position="96"/>
    </location>
</feature>
<feature type="compositionally biased region" description="Polar residues" evidence="1">
    <location>
        <begin position="136"/>
        <end position="145"/>
    </location>
</feature>
<organism evidence="2 3">
    <name type="scientific">Phytophthora boehmeriae</name>
    <dbReference type="NCBI Taxonomy" id="109152"/>
    <lineage>
        <taxon>Eukaryota</taxon>
        <taxon>Sar</taxon>
        <taxon>Stramenopiles</taxon>
        <taxon>Oomycota</taxon>
        <taxon>Peronosporomycetes</taxon>
        <taxon>Peronosporales</taxon>
        <taxon>Peronosporaceae</taxon>
        <taxon>Phytophthora</taxon>
    </lineage>
</organism>
<dbReference type="OrthoDB" id="10660745at2759"/>
<feature type="region of interest" description="Disordered" evidence="1">
    <location>
        <begin position="136"/>
        <end position="165"/>
    </location>
</feature>
<gene>
    <name evidence="2" type="ORF">PHYBOEH_010289</name>
</gene>
<proteinExistence type="predicted"/>
<evidence type="ECO:0000256" key="1">
    <source>
        <dbReference type="SAM" id="MobiDB-lite"/>
    </source>
</evidence>